<evidence type="ECO:0000313" key="3">
    <source>
        <dbReference type="EMBL" id="KYG63910.1"/>
    </source>
</evidence>
<reference evidence="3 4" key="1">
    <citation type="submission" date="2016-03" db="EMBL/GenBank/DDBJ databases">
        <authorList>
            <person name="Ploux O."/>
        </authorList>
    </citation>
    <scope>NUCLEOTIDE SEQUENCE [LARGE SCALE GENOMIC DNA]</scope>
    <source>
        <strain evidence="3 4">R0</strain>
    </source>
</reference>
<proteinExistence type="predicted"/>
<dbReference type="Gene3D" id="2.130.10.10">
    <property type="entry name" value="YVTN repeat-like/Quinoprotein amine dehydrogenase"/>
    <property type="match status" value="2"/>
</dbReference>
<protein>
    <recommendedName>
        <fullName evidence="2">Pyrrolo-quinoline quinone repeat domain-containing protein</fullName>
    </recommendedName>
</protein>
<dbReference type="PANTHER" id="PTHR34512:SF30">
    <property type="entry name" value="OUTER MEMBRANE PROTEIN ASSEMBLY FACTOR BAMB"/>
    <property type="match status" value="1"/>
</dbReference>
<keyword evidence="4" id="KW-1185">Reference proteome</keyword>
<dbReference type="Pfam" id="PF13360">
    <property type="entry name" value="PQQ_2"/>
    <property type="match status" value="1"/>
</dbReference>
<gene>
    <name evidence="3" type="ORF">AZI86_13930</name>
</gene>
<accession>A0A150WJN9</accession>
<feature type="chain" id="PRO_5007573021" description="Pyrrolo-quinoline quinone repeat domain-containing protein" evidence="1">
    <location>
        <begin position="17"/>
        <end position="386"/>
    </location>
</feature>
<name>A0A150WJN9_BDEBC</name>
<feature type="domain" description="Pyrrolo-quinoline quinone repeat" evidence="2">
    <location>
        <begin position="81"/>
        <end position="305"/>
    </location>
</feature>
<dbReference type="SUPFAM" id="SSF50998">
    <property type="entry name" value="Quinoprotein alcohol dehydrogenase-like"/>
    <property type="match status" value="2"/>
</dbReference>
<keyword evidence="1" id="KW-0732">Signal</keyword>
<dbReference type="PANTHER" id="PTHR34512">
    <property type="entry name" value="CELL SURFACE PROTEIN"/>
    <property type="match status" value="1"/>
</dbReference>
<dbReference type="OrthoDB" id="5288823at2"/>
<organism evidence="3 4">
    <name type="scientific">Bdellovibrio bacteriovorus</name>
    <dbReference type="NCBI Taxonomy" id="959"/>
    <lineage>
        <taxon>Bacteria</taxon>
        <taxon>Pseudomonadati</taxon>
        <taxon>Bdellovibrionota</taxon>
        <taxon>Bdellovibrionia</taxon>
        <taxon>Bdellovibrionales</taxon>
        <taxon>Pseudobdellovibrionaceae</taxon>
        <taxon>Bdellovibrio</taxon>
    </lineage>
</organism>
<sequence length="386" mass="42300">MKALLLSSLVCSLFLALTGCTTVHSTLERWSSLNENKRHYEVKTAWIRQTTAQDNLGFRKINRMSPLMVGDLVIQGNGLDGIVAYQKESGREKWRLKIPNGVEPSAASVKDRLFVGASDGMFYSIEASSGIVQWSFPTKSENLAAPLLDNGVIYFLAGNNVFYALDAASGRQLWLYSRQDTSQFSIRGGSQAVLNNGVLYVGFSDGALVALNASSGAVIWDQQLNRSKRFRDIDATPVLDNGMIYVAGYDDKLYCISAEKGEVLWRVESGGYSGVTLVGDKLIYPTSNGEVLALKKANGDKVWSYKIADGIATQVQLYKGSLVFGESQGHLRFLDVNSGAELGSFEPGRGILSTPQVDEKNNRVYFISGEANLYAIDAGWVRQSFF</sequence>
<dbReference type="InterPro" id="IPR011047">
    <property type="entry name" value="Quinoprotein_ADH-like_sf"/>
</dbReference>
<dbReference type="Proteomes" id="UP000075320">
    <property type="component" value="Unassembled WGS sequence"/>
</dbReference>
<dbReference type="AlphaFoldDB" id="A0A150WJN9"/>
<feature type="signal peptide" evidence="1">
    <location>
        <begin position="1"/>
        <end position="16"/>
    </location>
</feature>
<dbReference type="SMART" id="SM00564">
    <property type="entry name" value="PQQ"/>
    <property type="match status" value="8"/>
</dbReference>
<evidence type="ECO:0000313" key="4">
    <source>
        <dbReference type="Proteomes" id="UP000075320"/>
    </source>
</evidence>
<evidence type="ECO:0000259" key="2">
    <source>
        <dbReference type="Pfam" id="PF13360"/>
    </source>
</evidence>
<dbReference type="InterPro" id="IPR015943">
    <property type="entry name" value="WD40/YVTN_repeat-like_dom_sf"/>
</dbReference>
<dbReference type="PROSITE" id="PS51257">
    <property type="entry name" value="PROKAR_LIPOPROTEIN"/>
    <property type="match status" value="1"/>
</dbReference>
<dbReference type="EMBL" id="LUKE01000003">
    <property type="protein sequence ID" value="KYG63910.1"/>
    <property type="molecule type" value="Genomic_DNA"/>
</dbReference>
<evidence type="ECO:0000256" key="1">
    <source>
        <dbReference type="SAM" id="SignalP"/>
    </source>
</evidence>
<comment type="caution">
    <text evidence="3">The sequence shown here is derived from an EMBL/GenBank/DDBJ whole genome shotgun (WGS) entry which is preliminary data.</text>
</comment>
<dbReference type="InterPro" id="IPR018391">
    <property type="entry name" value="PQQ_b-propeller_rpt"/>
</dbReference>
<dbReference type="InterPro" id="IPR002372">
    <property type="entry name" value="PQQ_rpt_dom"/>
</dbReference>
<dbReference type="RefSeq" id="WP_061835804.1">
    <property type="nucleotide sequence ID" value="NZ_LUKE01000003.1"/>
</dbReference>